<dbReference type="Proteomes" id="UP000325113">
    <property type="component" value="Unassembled WGS sequence"/>
</dbReference>
<dbReference type="Pfam" id="PF02953">
    <property type="entry name" value="zf-Tim10_DDP"/>
    <property type="match status" value="1"/>
</dbReference>
<evidence type="ECO:0000313" key="7">
    <source>
        <dbReference type="Proteomes" id="UP000322899"/>
    </source>
</evidence>
<dbReference type="Proteomes" id="UP000322899">
    <property type="component" value="Unassembled WGS sequence"/>
</dbReference>
<dbReference type="SUPFAM" id="SSF144122">
    <property type="entry name" value="Tim10-like"/>
    <property type="match status" value="1"/>
</dbReference>
<keyword evidence="1" id="KW-0999">Mitochondrion inner membrane</keyword>
<dbReference type="GO" id="GO:0015031">
    <property type="term" value="P:protein transport"/>
    <property type="evidence" value="ECO:0007669"/>
    <property type="project" value="UniProtKB-KW"/>
</dbReference>
<evidence type="ECO:0000313" key="8">
    <source>
        <dbReference type="Proteomes" id="UP000323011"/>
    </source>
</evidence>
<name>A0A5A8C8Q8_CAFRO</name>
<dbReference type="AlphaFoldDB" id="A0A5A8C8Q8"/>
<dbReference type="EMBL" id="VLTO01000040">
    <property type="protein sequence ID" value="KAA0172919.1"/>
    <property type="molecule type" value="Genomic_DNA"/>
</dbReference>
<evidence type="ECO:0000259" key="2">
    <source>
        <dbReference type="Pfam" id="PF02953"/>
    </source>
</evidence>
<dbReference type="Proteomes" id="UP000323011">
    <property type="component" value="Unassembled WGS sequence"/>
</dbReference>
<sequence>MDGPSSSDMQQAAAQALQTVQMQAGMKIAQSAFDTCFERCVPTVPSGGKLDHGKQMCLSACTGAYFSVFQVATETVQEKARSAASDGAAHGGAW</sequence>
<keyword evidence="1" id="KW-0653">Protein transport</keyword>
<dbReference type="Gene3D" id="1.10.287.810">
    <property type="entry name" value="Mitochondrial import inner membrane translocase subunit tim13 like domains"/>
    <property type="match status" value="1"/>
</dbReference>
<comment type="subcellular location">
    <subcellularLocation>
        <location evidence="1">Mitochondrion inner membrane</location>
        <topology evidence="1">Peripheral membrane protein</topology>
        <orientation evidence="1">Intermembrane side</orientation>
    </subcellularLocation>
</comment>
<keyword evidence="1" id="KW-1015">Disulfide bond</keyword>
<comment type="caution">
    <text evidence="3">The sequence shown here is derived from an EMBL/GenBank/DDBJ whole genome shotgun (WGS) entry which is preliminary data.</text>
</comment>
<keyword evidence="1" id="KW-0813">Transport</keyword>
<dbReference type="EMBL" id="VLTM01000002">
    <property type="protein sequence ID" value="KAA0168592.1"/>
    <property type="molecule type" value="Genomic_DNA"/>
</dbReference>
<comment type="function">
    <text evidence="1">Mitochondrial intermembrane chaperone that participates in the import and insertion of some multi-pass transmembrane proteins into the mitochondrial inner membrane. Also required for the transfer of beta-barrel precursors from the TOM complex to the sorting and assembly machinery (SAM complex) of the outer membrane. Acts as a chaperone-like protein that protects the hydrophobic precursors from aggregation and guide them through the mitochondrial intermembrane space.</text>
</comment>
<organism evidence="3 8">
    <name type="scientific">Cafeteria roenbergensis</name>
    <name type="common">Marine flagellate</name>
    <dbReference type="NCBI Taxonomy" id="33653"/>
    <lineage>
        <taxon>Eukaryota</taxon>
        <taxon>Sar</taxon>
        <taxon>Stramenopiles</taxon>
        <taxon>Bigyra</taxon>
        <taxon>Opalozoa</taxon>
        <taxon>Bicosoecida</taxon>
        <taxon>Cafeteriaceae</taxon>
        <taxon>Cafeteria</taxon>
    </lineage>
</organism>
<dbReference type="InterPro" id="IPR004217">
    <property type="entry name" value="Tim10-like"/>
</dbReference>
<keyword evidence="1" id="KW-0496">Mitochondrion</keyword>
<dbReference type="EMBL" id="VLTL01000008">
    <property type="protein sequence ID" value="KAA0171127.1"/>
    <property type="molecule type" value="Genomic_DNA"/>
</dbReference>
<dbReference type="GO" id="GO:0005743">
    <property type="term" value="C:mitochondrial inner membrane"/>
    <property type="evidence" value="ECO:0007669"/>
    <property type="project" value="UniProtKB-SubCell"/>
</dbReference>
<proteinExistence type="inferred from homology"/>
<evidence type="ECO:0000313" key="4">
    <source>
        <dbReference type="EMBL" id="KAA0168592.1"/>
    </source>
</evidence>
<evidence type="ECO:0000256" key="1">
    <source>
        <dbReference type="RuleBase" id="RU367043"/>
    </source>
</evidence>
<keyword evidence="1" id="KW-0472">Membrane</keyword>
<gene>
    <name evidence="6" type="ORF">FNF27_05556</name>
    <name evidence="5" type="ORF">FNF28_00894</name>
    <name evidence="3" type="ORF">FNF29_06095</name>
    <name evidence="4" type="ORF">FNF31_00472</name>
</gene>
<protein>
    <recommendedName>
        <fullName evidence="1">Mitochondrial import inner membrane translocase subunit</fullName>
    </recommendedName>
</protein>
<dbReference type="Proteomes" id="UP000324907">
    <property type="component" value="Unassembled WGS sequence"/>
</dbReference>
<evidence type="ECO:0000313" key="5">
    <source>
        <dbReference type="EMBL" id="KAA0171127.1"/>
    </source>
</evidence>
<dbReference type="EMBL" id="VLTN01000045">
    <property type="protein sequence ID" value="KAA0149208.1"/>
    <property type="molecule type" value="Genomic_DNA"/>
</dbReference>
<keyword evidence="8" id="KW-1185">Reference proteome</keyword>
<dbReference type="InterPro" id="IPR035427">
    <property type="entry name" value="Tim10-like_dom_sf"/>
</dbReference>
<accession>A0A5A8C8Q8</accession>
<evidence type="ECO:0000313" key="9">
    <source>
        <dbReference type="Proteomes" id="UP000324907"/>
    </source>
</evidence>
<evidence type="ECO:0000313" key="6">
    <source>
        <dbReference type="EMBL" id="KAA0172919.1"/>
    </source>
</evidence>
<reference evidence="7 8" key="1">
    <citation type="submission" date="2019-07" db="EMBL/GenBank/DDBJ databases">
        <title>Genomes of Cafeteria roenbergensis.</title>
        <authorList>
            <person name="Fischer M.G."/>
            <person name="Hackl T."/>
            <person name="Roman M."/>
        </authorList>
    </citation>
    <scope>NUCLEOTIDE SEQUENCE [LARGE SCALE GENOMIC DNA]</scope>
    <source>
        <strain evidence="3 8">BVI</strain>
        <strain evidence="4 10">Cflag</strain>
        <strain evidence="6 7">E4-10P</strain>
        <strain evidence="5 9">RCC970-E3</strain>
    </source>
</reference>
<feature type="domain" description="Tim10-like" evidence="2">
    <location>
        <begin position="15"/>
        <end position="78"/>
    </location>
</feature>
<comment type="similarity">
    <text evidence="1">Belongs to the small Tim family.</text>
</comment>
<evidence type="ECO:0000313" key="3">
    <source>
        <dbReference type="EMBL" id="KAA0149208.1"/>
    </source>
</evidence>
<keyword evidence="1" id="KW-0143">Chaperone</keyword>
<comment type="domain">
    <text evidence="1">The twin CX3C motif contains 4 conserved Cys residues that form 2 disulfide bonds in the mitochondrial intermembrane space.</text>
</comment>
<keyword evidence="1" id="KW-0811">Translocation</keyword>
<evidence type="ECO:0000313" key="10">
    <source>
        <dbReference type="Proteomes" id="UP000325113"/>
    </source>
</evidence>
<comment type="subunit">
    <text evidence="1">Heterohexamer.</text>
</comment>